<dbReference type="RefSeq" id="XP_021759935.1">
    <property type="nucleotide sequence ID" value="XM_021904243.1"/>
</dbReference>
<reference evidence="2" key="2">
    <citation type="submission" date="2021-03" db="UniProtKB">
        <authorList>
            <consortium name="EnsemblPlants"/>
        </authorList>
    </citation>
    <scope>IDENTIFICATION</scope>
</reference>
<gene>
    <name evidence="2" type="primary">LOC110724780</name>
</gene>
<dbReference type="PANTHER" id="PTHR31642:SF5">
    <property type="entry name" value="OS01G0104900 PROTEIN"/>
    <property type="match status" value="1"/>
</dbReference>
<dbReference type="SMR" id="A0A803LKJ1"/>
<proteinExistence type="inferred from homology"/>
<dbReference type="Gramene" id="AUR62014488-RA">
    <property type="protein sequence ID" value="AUR62014488-RA:cds"/>
    <property type="gene ID" value="AUR62014488"/>
</dbReference>
<evidence type="ECO:0008006" key="4">
    <source>
        <dbReference type="Google" id="ProtNLM"/>
    </source>
</evidence>
<dbReference type="Gene3D" id="3.30.559.10">
    <property type="entry name" value="Chloramphenicol acetyltransferase-like domain"/>
    <property type="match status" value="2"/>
</dbReference>
<dbReference type="AlphaFoldDB" id="A0A803LKJ1"/>
<dbReference type="KEGG" id="cqi:110724780"/>
<comment type="similarity">
    <text evidence="1">Belongs to the plant acyltransferase family.</text>
</comment>
<dbReference type="EnsemblPlants" id="AUR62014488-RA">
    <property type="protein sequence ID" value="AUR62014488-RA:cds"/>
    <property type="gene ID" value="AUR62014488"/>
</dbReference>
<dbReference type="Proteomes" id="UP000596660">
    <property type="component" value="Unplaced"/>
</dbReference>
<keyword evidence="3" id="KW-1185">Reference proteome</keyword>
<dbReference type="GO" id="GO:0016747">
    <property type="term" value="F:acyltransferase activity, transferring groups other than amino-acyl groups"/>
    <property type="evidence" value="ECO:0007669"/>
    <property type="project" value="TreeGrafter"/>
</dbReference>
<dbReference type="OrthoDB" id="671439at2759"/>
<accession>A0A803LKJ1</accession>
<evidence type="ECO:0000313" key="3">
    <source>
        <dbReference type="Proteomes" id="UP000596660"/>
    </source>
</evidence>
<protein>
    <recommendedName>
        <fullName evidence="4">Omega-hydroxypalmitate O-feruloyl transferase</fullName>
    </recommendedName>
</protein>
<dbReference type="InterPro" id="IPR050317">
    <property type="entry name" value="Plant_Fungal_Acyltransferase"/>
</dbReference>
<dbReference type="OMA" id="AWAHITA"/>
<sequence>MTADTKKSSEIPDCEYHPNSPSLITPHLSTPTHSLYLSNLDDQKFLRFSIKYLYLYEKGVCVESLKLSLSRILTEYYPLAGRLRATTTLSSTTHESSDYQKLEVECNGEGALFAEAFLDLSVIEFLEFCGKPNKSWRKLLYKVDALCFLDVPPLVIQVTNLRCGGMILCTAINHCLCDGIGTSQFLNAWAHITSNPNSDPPIQPFHYRHVLKPRTPSKVTFTHPVFTNFTPKIGENGHFALNKYLQSQPLVATSITFNPSQILKLKSKITPSQKCTTFEALASHTWQAWVKSLNLSHLLNVKLLFSVNIRKRVKPELPQGYYGNGFVLGCAETTVKDLVTNNLCHGVKLVQQAKSCLNDDYIRSMIDMLEDKKVRTDLSATLVISQWSKLGLEDLDFGLGKPLHMGPVASDIYCLFLPVAKDPESVRVLVSLPPKSAEKFEFYMTQFLECDRNIELNGYHNNDGDMLTY</sequence>
<dbReference type="Pfam" id="PF02458">
    <property type="entry name" value="Transferase"/>
    <property type="match status" value="1"/>
</dbReference>
<name>A0A803LKJ1_CHEQI</name>
<organism evidence="2 3">
    <name type="scientific">Chenopodium quinoa</name>
    <name type="common">Quinoa</name>
    <dbReference type="NCBI Taxonomy" id="63459"/>
    <lineage>
        <taxon>Eukaryota</taxon>
        <taxon>Viridiplantae</taxon>
        <taxon>Streptophyta</taxon>
        <taxon>Embryophyta</taxon>
        <taxon>Tracheophyta</taxon>
        <taxon>Spermatophyta</taxon>
        <taxon>Magnoliopsida</taxon>
        <taxon>eudicotyledons</taxon>
        <taxon>Gunneridae</taxon>
        <taxon>Pentapetalae</taxon>
        <taxon>Caryophyllales</taxon>
        <taxon>Chenopodiaceae</taxon>
        <taxon>Chenopodioideae</taxon>
        <taxon>Atripliceae</taxon>
        <taxon>Chenopodium</taxon>
    </lineage>
</organism>
<evidence type="ECO:0000256" key="1">
    <source>
        <dbReference type="ARBA" id="ARBA00009861"/>
    </source>
</evidence>
<dbReference type="PANTHER" id="PTHR31642">
    <property type="entry name" value="TRICHOTHECENE 3-O-ACETYLTRANSFERASE"/>
    <property type="match status" value="1"/>
</dbReference>
<reference evidence="2" key="1">
    <citation type="journal article" date="2017" name="Nature">
        <title>The genome of Chenopodium quinoa.</title>
        <authorList>
            <person name="Jarvis D.E."/>
            <person name="Ho Y.S."/>
            <person name="Lightfoot D.J."/>
            <person name="Schmoeckel S.M."/>
            <person name="Li B."/>
            <person name="Borm T.J.A."/>
            <person name="Ohyanagi H."/>
            <person name="Mineta K."/>
            <person name="Michell C.T."/>
            <person name="Saber N."/>
            <person name="Kharbatia N.M."/>
            <person name="Rupper R.R."/>
            <person name="Sharp A.R."/>
            <person name="Dally N."/>
            <person name="Boughton B.A."/>
            <person name="Woo Y.H."/>
            <person name="Gao G."/>
            <person name="Schijlen E.G.W.M."/>
            <person name="Guo X."/>
            <person name="Momin A.A."/>
            <person name="Negrao S."/>
            <person name="Al-Babili S."/>
            <person name="Gehring C."/>
            <person name="Roessner U."/>
            <person name="Jung C."/>
            <person name="Murphy K."/>
            <person name="Arold S.T."/>
            <person name="Gojobori T."/>
            <person name="van der Linden C.G."/>
            <person name="van Loo E.N."/>
            <person name="Jellen E.N."/>
            <person name="Maughan P.J."/>
            <person name="Tester M."/>
        </authorList>
    </citation>
    <scope>NUCLEOTIDE SEQUENCE [LARGE SCALE GENOMIC DNA]</scope>
    <source>
        <strain evidence="2">cv. PI 614886</strain>
    </source>
</reference>
<evidence type="ECO:0000313" key="2">
    <source>
        <dbReference type="EnsemblPlants" id="AUR62014488-RA:cds"/>
    </source>
</evidence>
<dbReference type="GeneID" id="110724780"/>
<dbReference type="InterPro" id="IPR023213">
    <property type="entry name" value="CAT-like_dom_sf"/>
</dbReference>